<evidence type="ECO:0000256" key="4">
    <source>
        <dbReference type="ARBA" id="ARBA00022448"/>
    </source>
</evidence>
<evidence type="ECO:0000256" key="11">
    <source>
        <dbReference type="SAM" id="MobiDB-lite"/>
    </source>
</evidence>
<dbReference type="Pfam" id="PF03878">
    <property type="entry name" value="YIF1"/>
    <property type="match status" value="1"/>
</dbReference>
<dbReference type="GO" id="GO:0000139">
    <property type="term" value="C:Golgi membrane"/>
    <property type="evidence" value="ECO:0007669"/>
    <property type="project" value="UniProtKB-SubCell"/>
</dbReference>
<evidence type="ECO:0000256" key="9">
    <source>
        <dbReference type="ARBA" id="ARBA00023034"/>
    </source>
</evidence>
<dbReference type="InterPro" id="IPR005578">
    <property type="entry name" value="Yif1_fam"/>
</dbReference>
<feature type="transmembrane region" description="Helical" evidence="12">
    <location>
        <begin position="266"/>
        <end position="284"/>
    </location>
</feature>
<dbReference type="GO" id="GO:0030134">
    <property type="term" value="C:COPII-coated ER to Golgi transport vesicle"/>
    <property type="evidence" value="ECO:0007669"/>
    <property type="project" value="TreeGrafter"/>
</dbReference>
<dbReference type="PANTHER" id="PTHR14083">
    <property type="entry name" value="YIP1 INTERACTING FACTOR HOMOLOG YIF1 PROTEIN"/>
    <property type="match status" value="1"/>
</dbReference>
<evidence type="ECO:0000256" key="7">
    <source>
        <dbReference type="ARBA" id="ARBA00022927"/>
    </source>
</evidence>
<dbReference type="GO" id="GO:0015031">
    <property type="term" value="P:protein transport"/>
    <property type="evidence" value="ECO:0007669"/>
    <property type="project" value="UniProtKB-KW"/>
</dbReference>
<organism evidence="13">
    <name type="scientific">Micromonas pusilla</name>
    <name type="common">Picoplanktonic green alga</name>
    <name type="synonym">Chromulina pusilla</name>
    <dbReference type="NCBI Taxonomy" id="38833"/>
    <lineage>
        <taxon>Eukaryota</taxon>
        <taxon>Viridiplantae</taxon>
        <taxon>Chlorophyta</taxon>
        <taxon>Mamiellophyceae</taxon>
        <taxon>Mamiellales</taxon>
        <taxon>Mamiellaceae</taxon>
        <taxon>Micromonas</taxon>
    </lineage>
</organism>
<evidence type="ECO:0000256" key="6">
    <source>
        <dbReference type="ARBA" id="ARBA00022824"/>
    </source>
</evidence>
<feature type="compositionally biased region" description="Polar residues" evidence="11">
    <location>
        <begin position="1"/>
        <end position="10"/>
    </location>
</feature>
<feature type="region of interest" description="Disordered" evidence="11">
    <location>
        <begin position="1"/>
        <end position="70"/>
    </location>
</feature>
<evidence type="ECO:0000256" key="1">
    <source>
        <dbReference type="ARBA" id="ARBA00004477"/>
    </source>
</evidence>
<proteinExistence type="inferred from homology"/>
<dbReference type="PANTHER" id="PTHR14083:SF0">
    <property type="entry name" value="YIP1D-INTERACTING FACTOR 1, ISOFORM C"/>
    <property type="match status" value="1"/>
</dbReference>
<evidence type="ECO:0000256" key="5">
    <source>
        <dbReference type="ARBA" id="ARBA00022692"/>
    </source>
</evidence>
<dbReference type="GO" id="GO:0005793">
    <property type="term" value="C:endoplasmic reticulum-Golgi intermediate compartment"/>
    <property type="evidence" value="ECO:0007669"/>
    <property type="project" value="TreeGrafter"/>
</dbReference>
<dbReference type="GO" id="GO:0005789">
    <property type="term" value="C:endoplasmic reticulum membrane"/>
    <property type="evidence" value="ECO:0007669"/>
    <property type="project" value="UniProtKB-SubCell"/>
</dbReference>
<evidence type="ECO:0000256" key="10">
    <source>
        <dbReference type="ARBA" id="ARBA00023136"/>
    </source>
</evidence>
<accession>A0A7S0D6X5</accession>
<dbReference type="AlphaFoldDB" id="A0A7S0D6X5"/>
<sequence>MSQGWANVPQQGFAPPGSPPQGYGQPVPAYDPNAHRGMDASMHHRGGGGANPGVGGPNETHTHSNGFGSMGSIPLSPKSLARVGLGAYGDKFLGAGSAFVTHNYAKYFSSAKTRAYFDVTEAYVFNKLKLILCPFLHRGSWARVPEHGGPGTNAYDVSTQGHPGGGGSMSAYPDDRHRQSSRFRPPSADINAPDLYLPLMGFWSYVLTASALQAQKGTFTPESVATHASWGAMCWFFEAVAVWAALRSLSTSRVKVAAPWLDVAAYTGYAFVLVSVSLCIRFMFPDLSVTAMTLQTLWASTCSAVFIVKTMKRVIFSEARQHQHGFESVGASNYALLALAFAQVPMHWGLGRIV</sequence>
<evidence type="ECO:0000256" key="12">
    <source>
        <dbReference type="SAM" id="Phobius"/>
    </source>
</evidence>
<gene>
    <name evidence="13" type="ORF">MSP1401_LOCUS9069</name>
</gene>
<evidence type="ECO:0000313" key="13">
    <source>
        <dbReference type="EMBL" id="CAD8445589.1"/>
    </source>
</evidence>
<keyword evidence="4" id="KW-0813">Transport</keyword>
<feature type="transmembrane region" description="Helical" evidence="12">
    <location>
        <begin position="224"/>
        <end position="246"/>
    </location>
</feature>
<keyword evidence="9" id="KW-0333">Golgi apparatus</keyword>
<keyword evidence="5 12" id="KW-0812">Transmembrane</keyword>
<keyword evidence="7" id="KW-0653">Protein transport</keyword>
<keyword evidence="6" id="KW-0256">Endoplasmic reticulum</keyword>
<keyword evidence="8 12" id="KW-1133">Transmembrane helix</keyword>
<feature type="region of interest" description="Disordered" evidence="11">
    <location>
        <begin position="165"/>
        <end position="184"/>
    </location>
</feature>
<dbReference type="EMBL" id="HBEN01010950">
    <property type="protein sequence ID" value="CAD8445589.1"/>
    <property type="molecule type" value="Transcribed_RNA"/>
</dbReference>
<feature type="compositionally biased region" description="Gly residues" evidence="11">
    <location>
        <begin position="47"/>
        <end position="56"/>
    </location>
</feature>
<keyword evidence="10 12" id="KW-0472">Membrane</keyword>
<evidence type="ECO:0000256" key="8">
    <source>
        <dbReference type="ARBA" id="ARBA00022989"/>
    </source>
</evidence>
<comment type="subcellular location">
    <subcellularLocation>
        <location evidence="1">Endoplasmic reticulum membrane</location>
        <topology evidence="1">Multi-pass membrane protein</topology>
    </subcellularLocation>
    <subcellularLocation>
        <location evidence="2">Golgi apparatus membrane</location>
        <topology evidence="2">Multi-pass membrane protein</topology>
    </subcellularLocation>
</comment>
<evidence type="ECO:0000256" key="3">
    <source>
        <dbReference type="ARBA" id="ARBA00009727"/>
    </source>
</evidence>
<evidence type="ECO:0000256" key="2">
    <source>
        <dbReference type="ARBA" id="ARBA00004653"/>
    </source>
</evidence>
<feature type="compositionally biased region" description="Basic and acidic residues" evidence="11">
    <location>
        <begin position="33"/>
        <end position="42"/>
    </location>
</feature>
<name>A0A7S0D6X5_MICPS</name>
<comment type="similarity">
    <text evidence="3">Belongs to the YIF1 family.</text>
</comment>
<dbReference type="GO" id="GO:0006888">
    <property type="term" value="P:endoplasmic reticulum to Golgi vesicle-mediated transport"/>
    <property type="evidence" value="ECO:0007669"/>
    <property type="project" value="InterPro"/>
</dbReference>
<protein>
    <submittedName>
        <fullName evidence="13">Uncharacterized protein</fullName>
    </submittedName>
</protein>
<reference evidence="13" key="1">
    <citation type="submission" date="2021-01" db="EMBL/GenBank/DDBJ databases">
        <authorList>
            <person name="Corre E."/>
            <person name="Pelletier E."/>
            <person name="Niang G."/>
            <person name="Scheremetjew M."/>
            <person name="Finn R."/>
            <person name="Kale V."/>
            <person name="Holt S."/>
            <person name="Cochrane G."/>
            <person name="Meng A."/>
            <person name="Brown T."/>
            <person name="Cohen L."/>
        </authorList>
    </citation>
    <scope>NUCLEOTIDE SEQUENCE</scope>
    <source>
        <strain evidence="13">CCAC1681</strain>
    </source>
</reference>